<protein>
    <submittedName>
        <fullName evidence="1">Uncharacterized protein</fullName>
    </submittedName>
</protein>
<comment type="caution">
    <text evidence="1">The sequence shown here is derived from an EMBL/GenBank/DDBJ whole genome shotgun (WGS) entry which is preliminary data.</text>
</comment>
<gene>
    <name evidence="1" type="ORF">M8523_32950</name>
</gene>
<dbReference type="EMBL" id="JAMOIM010000061">
    <property type="protein sequence ID" value="MCW6512716.1"/>
    <property type="molecule type" value="Genomic_DNA"/>
</dbReference>
<sequence>MLVSSVKQRYLGGDETEDAALRFVTYRGVVGQSGDRLLVIDHHRGTAREVSTMVLYPKARLLKRLHGLTLGVSHGPARSIGAARVVMDFLGTEIDIRAALSRLGTFDLDEPSLPEAVKRAVRNDMRDDETMFMAR</sequence>
<dbReference type="Proteomes" id="UP001165667">
    <property type="component" value="Unassembled WGS sequence"/>
</dbReference>
<keyword evidence="2" id="KW-1185">Reference proteome</keyword>
<reference evidence="1" key="1">
    <citation type="submission" date="2022-05" db="EMBL/GenBank/DDBJ databases">
        <authorList>
            <person name="Pankratov T."/>
        </authorList>
    </citation>
    <scope>NUCLEOTIDE SEQUENCE</scope>
    <source>
        <strain evidence="1">BP6-180914</strain>
    </source>
</reference>
<evidence type="ECO:0000313" key="2">
    <source>
        <dbReference type="Proteomes" id="UP001165667"/>
    </source>
</evidence>
<organism evidence="1 2">
    <name type="scientific">Lichenifustis flavocetrariae</name>
    <dbReference type="NCBI Taxonomy" id="2949735"/>
    <lineage>
        <taxon>Bacteria</taxon>
        <taxon>Pseudomonadati</taxon>
        <taxon>Pseudomonadota</taxon>
        <taxon>Alphaproteobacteria</taxon>
        <taxon>Hyphomicrobiales</taxon>
        <taxon>Lichenihabitantaceae</taxon>
        <taxon>Lichenifustis</taxon>
    </lineage>
</organism>
<dbReference type="RefSeq" id="WP_282589090.1">
    <property type="nucleotide sequence ID" value="NZ_JAMOIM010000061.1"/>
</dbReference>
<evidence type="ECO:0000313" key="1">
    <source>
        <dbReference type="EMBL" id="MCW6512716.1"/>
    </source>
</evidence>
<name>A0AA41Z488_9HYPH</name>
<dbReference type="AlphaFoldDB" id="A0AA41Z488"/>
<accession>A0AA41Z488</accession>
<proteinExistence type="predicted"/>